<accession>A0A7X1KC30</accession>
<sequence>MTTQLRIGVTGHRPALLGETDPDLLQARVAAVFAAVDQAMAPFDGRVTLISCAAAGADRLAAAAGEQRGWAHEAILPFPADDYARDFAGGPDVEAFRHSLATAQRVFALDGVRDDASGETDLRRGARAYERAGRVLLAQCDLLVGIWNGGPPGGPGGTGQVVAEAVIAGVPVIHLALATDVAPTILWSGLNAHALGEDTVDTVARAGLDRLPEVLAALPGLRGADGPQVASAPPSRAWLEAPLAWPYRMLLWLTRARAGRGFAAATPAAHPAPPPLAADLAERFAAADRAASAAAAAYRGAYVANFVLAAAAVLVSLSGLVLPMAAKPLLLAGEIALIAAILTVTGLGTRRGWHQVWIEQRQLAERLRCLDLAARLGDLGLRGHGAGTRPGVQAEACVAARALGLPAQAVTPAWLAAMRDELLALTADQRGYFAREARTMHRLDHALHRAGVILFSATAAVCVAFLGYEAWLGLTGHPVDEEHLHHLALWVTLLTAAFPTLGAALHGIRMQGDFAGAAERSHAVDTQLAGLERAIRDEPPGFDTLVVRMRRVMALLTEDLDSWTYTYQGRPLVLPG</sequence>
<reference evidence="2 3" key="1">
    <citation type="submission" date="2020-08" db="EMBL/GenBank/DDBJ databases">
        <title>The genome sequence of Novosphingobium flavum 4Y4.</title>
        <authorList>
            <person name="Liu Y."/>
        </authorList>
    </citation>
    <scope>NUCLEOTIDE SEQUENCE [LARGE SCALE GENOMIC DNA]</scope>
    <source>
        <strain evidence="2 3">4Y4</strain>
    </source>
</reference>
<dbReference type="AlphaFoldDB" id="A0A7X1KC30"/>
<feature type="transmembrane region" description="Helical" evidence="1">
    <location>
        <begin position="302"/>
        <end position="322"/>
    </location>
</feature>
<keyword evidence="3" id="KW-1185">Reference proteome</keyword>
<evidence type="ECO:0000256" key="1">
    <source>
        <dbReference type="SAM" id="Phobius"/>
    </source>
</evidence>
<keyword evidence="1" id="KW-0472">Membrane</keyword>
<evidence type="ECO:0000313" key="2">
    <source>
        <dbReference type="EMBL" id="MBC2651891.1"/>
    </source>
</evidence>
<keyword evidence="1" id="KW-1133">Transmembrane helix</keyword>
<dbReference type="Proteomes" id="UP000520156">
    <property type="component" value="Unassembled WGS sequence"/>
</dbReference>
<dbReference type="RefSeq" id="WP_185683312.1">
    <property type="nucleotide sequence ID" value="NZ_JACLAU010000011.1"/>
</dbReference>
<feature type="transmembrane region" description="Helical" evidence="1">
    <location>
        <begin position="446"/>
        <end position="467"/>
    </location>
</feature>
<gene>
    <name evidence="2" type="ORF">H7F49_09260</name>
</gene>
<evidence type="ECO:0008006" key="4">
    <source>
        <dbReference type="Google" id="ProtNLM"/>
    </source>
</evidence>
<organism evidence="2 3">
    <name type="scientific">Novosphingobium aerophilum</name>
    <dbReference type="NCBI Taxonomy" id="2839843"/>
    <lineage>
        <taxon>Bacteria</taxon>
        <taxon>Pseudomonadati</taxon>
        <taxon>Pseudomonadota</taxon>
        <taxon>Alphaproteobacteria</taxon>
        <taxon>Sphingomonadales</taxon>
        <taxon>Sphingomonadaceae</taxon>
        <taxon>Novosphingobium</taxon>
    </lineage>
</organism>
<dbReference type="Gene3D" id="3.40.50.450">
    <property type="match status" value="1"/>
</dbReference>
<feature type="transmembrane region" description="Helical" evidence="1">
    <location>
        <begin position="328"/>
        <end position="348"/>
    </location>
</feature>
<proteinExistence type="predicted"/>
<comment type="caution">
    <text evidence="2">The sequence shown here is derived from an EMBL/GenBank/DDBJ whole genome shotgun (WGS) entry which is preliminary data.</text>
</comment>
<protein>
    <recommendedName>
        <fullName evidence="4">SMODS and SLOG-associating 2TM effector domain-containing protein</fullName>
    </recommendedName>
</protein>
<name>A0A7X1KC30_9SPHN</name>
<keyword evidence="1" id="KW-0812">Transmembrane</keyword>
<dbReference type="EMBL" id="JACLAU010000011">
    <property type="protein sequence ID" value="MBC2651891.1"/>
    <property type="molecule type" value="Genomic_DNA"/>
</dbReference>
<evidence type="ECO:0000313" key="3">
    <source>
        <dbReference type="Proteomes" id="UP000520156"/>
    </source>
</evidence>
<feature type="transmembrane region" description="Helical" evidence="1">
    <location>
        <begin position="487"/>
        <end position="505"/>
    </location>
</feature>